<evidence type="ECO:0000259" key="6">
    <source>
        <dbReference type="PROSITE" id="PS50111"/>
    </source>
</evidence>
<keyword evidence="5" id="KW-0472">Membrane</keyword>
<evidence type="ECO:0000313" key="8">
    <source>
        <dbReference type="EMBL" id="SCM81063.1"/>
    </source>
</evidence>
<dbReference type="PANTHER" id="PTHR32089:SF112">
    <property type="entry name" value="LYSOZYME-LIKE PROTEIN-RELATED"/>
    <property type="match status" value="1"/>
</dbReference>
<keyword evidence="5" id="KW-0812">Transmembrane</keyword>
<dbReference type="PANTHER" id="PTHR32089">
    <property type="entry name" value="METHYL-ACCEPTING CHEMOTAXIS PROTEIN MCPB"/>
    <property type="match status" value="1"/>
</dbReference>
<dbReference type="Pfam" id="PF00672">
    <property type="entry name" value="HAMP"/>
    <property type="match status" value="1"/>
</dbReference>
<dbReference type="InterPro" id="IPR004089">
    <property type="entry name" value="MCPsignal_dom"/>
</dbReference>
<protein>
    <recommendedName>
        <fullName evidence="9">Methyl-accepting chemotaxis protein</fullName>
    </recommendedName>
</protein>
<keyword evidence="1 3" id="KW-0807">Transducer</keyword>
<dbReference type="Pfam" id="PF00015">
    <property type="entry name" value="MCPsignal"/>
    <property type="match status" value="1"/>
</dbReference>
<evidence type="ECO:0000256" key="2">
    <source>
        <dbReference type="ARBA" id="ARBA00029447"/>
    </source>
</evidence>
<evidence type="ECO:0008006" key="9">
    <source>
        <dbReference type="Google" id="ProtNLM"/>
    </source>
</evidence>
<feature type="coiled-coil region" evidence="4">
    <location>
        <begin position="93"/>
        <end position="122"/>
    </location>
</feature>
<evidence type="ECO:0000256" key="5">
    <source>
        <dbReference type="SAM" id="Phobius"/>
    </source>
</evidence>
<keyword evidence="4" id="KW-0175">Coiled coil</keyword>
<name>A0A212LU51_9FIRM</name>
<evidence type="ECO:0000256" key="1">
    <source>
        <dbReference type="ARBA" id="ARBA00023224"/>
    </source>
</evidence>
<feature type="transmembrane region" description="Helical" evidence="5">
    <location>
        <begin position="179"/>
        <end position="202"/>
    </location>
</feature>
<dbReference type="CDD" id="cd11386">
    <property type="entry name" value="MCP_signal"/>
    <property type="match status" value="1"/>
</dbReference>
<feature type="domain" description="HAMP" evidence="7">
    <location>
        <begin position="204"/>
        <end position="257"/>
    </location>
</feature>
<dbReference type="SMART" id="SM00304">
    <property type="entry name" value="HAMP"/>
    <property type="match status" value="1"/>
</dbReference>
<dbReference type="PROSITE" id="PS50885">
    <property type="entry name" value="HAMP"/>
    <property type="match status" value="1"/>
</dbReference>
<dbReference type="Gene3D" id="6.10.340.10">
    <property type="match status" value="1"/>
</dbReference>
<comment type="similarity">
    <text evidence="2">Belongs to the methyl-accepting chemotaxis (MCP) protein family.</text>
</comment>
<dbReference type="GO" id="GO:0007165">
    <property type="term" value="P:signal transduction"/>
    <property type="evidence" value="ECO:0007669"/>
    <property type="project" value="UniProtKB-KW"/>
</dbReference>
<evidence type="ECO:0000259" key="7">
    <source>
        <dbReference type="PROSITE" id="PS50885"/>
    </source>
</evidence>
<dbReference type="SMART" id="SM00283">
    <property type="entry name" value="MA"/>
    <property type="match status" value="1"/>
</dbReference>
<organism evidence="8">
    <name type="scientific">uncultured Sporomusa sp</name>
    <dbReference type="NCBI Taxonomy" id="307249"/>
    <lineage>
        <taxon>Bacteria</taxon>
        <taxon>Bacillati</taxon>
        <taxon>Bacillota</taxon>
        <taxon>Negativicutes</taxon>
        <taxon>Selenomonadales</taxon>
        <taxon>Sporomusaceae</taxon>
        <taxon>Sporomusa</taxon>
        <taxon>environmental samples</taxon>
    </lineage>
</organism>
<dbReference type="SUPFAM" id="SSF58104">
    <property type="entry name" value="Methyl-accepting chemotaxis protein (MCP) signaling domain"/>
    <property type="match status" value="1"/>
</dbReference>
<dbReference type="EMBL" id="FMJE01000003">
    <property type="protein sequence ID" value="SCM81063.1"/>
    <property type="molecule type" value="Genomic_DNA"/>
</dbReference>
<dbReference type="AlphaFoldDB" id="A0A212LU51"/>
<sequence>MTRITIRSQLGAMFGIVLTFLAVLLGVIIYQFQSAMVNYQDLLTGSVARTVELLRAQDQFHSGVAEYRGYMSYGEEHYAKAALDKYAVSLNDIKQFKEDVNSQEAKREAEKLEKDVISYVDDVKRIIIMKQTNDPGVDAAIITAREKTEQVNTQFQVAFDIQNKVRHQSVELLNQEQELVLRVVIGFSIAVIVVTIILVIWYSRNLATRVNILRDELLAVSSLDISTPDVASTRNDEIGDMAKAVITMKNALRNIVNNVRNSADTLAASSEELTSTVEEQLRTSGIIADTTGQIAAGSSENTTNITEISAVIEQVTAGTQEMSASAAEVNHGTQEAVADANRGMLLIRKMVAQNTTIESSMQDIKEVANSLVAGSAKIQDIITVISNIASQTNLLALNAAIEAARAGEAGRGFAVVAEEVRKLAEQSADATRNIGEIIRQMTTDIDFSVNVVNKANTEVEIGKHAAAETEQGFEAIVEKLAQTQSGMEQITHAVEETAKGMQAIVANVQNISTVSEKTNASTQTVAAAAEEQNASLSEISSSAEALAELATALNETIRKFRV</sequence>
<evidence type="ECO:0000256" key="4">
    <source>
        <dbReference type="SAM" id="Coils"/>
    </source>
</evidence>
<evidence type="ECO:0000256" key="3">
    <source>
        <dbReference type="PROSITE-ProRule" id="PRU00284"/>
    </source>
</evidence>
<feature type="transmembrane region" description="Helical" evidence="5">
    <location>
        <begin position="12"/>
        <end position="32"/>
    </location>
</feature>
<reference evidence="8" key="1">
    <citation type="submission" date="2016-08" db="EMBL/GenBank/DDBJ databases">
        <authorList>
            <person name="Seilhamer J.J."/>
        </authorList>
    </citation>
    <scope>NUCLEOTIDE SEQUENCE</scope>
    <source>
        <strain evidence="8">86</strain>
    </source>
</reference>
<gene>
    <name evidence="8" type="ORF">KL86SPO_31242</name>
</gene>
<dbReference type="InterPro" id="IPR003660">
    <property type="entry name" value="HAMP_dom"/>
</dbReference>
<feature type="domain" description="Methyl-accepting transducer" evidence="6">
    <location>
        <begin position="276"/>
        <end position="512"/>
    </location>
</feature>
<keyword evidence="5" id="KW-1133">Transmembrane helix</keyword>
<dbReference type="GO" id="GO:0016020">
    <property type="term" value="C:membrane"/>
    <property type="evidence" value="ECO:0007669"/>
    <property type="project" value="InterPro"/>
</dbReference>
<dbReference type="PROSITE" id="PS50111">
    <property type="entry name" value="CHEMOTAXIS_TRANSDUC_2"/>
    <property type="match status" value="1"/>
</dbReference>
<dbReference type="Gene3D" id="1.10.287.950">
    <property type="entry name" value="Methyl-accepting chemotaxis protein"/>
    <property type="match status" value="1"/>
</dbReference>
<dbReference type="RefSeq" id="WP_288184200.1">
    <property type="nucleotide sequence ID" value="NZ_LT608335.1"/>
</dbReference>
<accession>A0A212LU51</accession>
<proteinExistence type="inferred from homology"/>